<name>S9VR38_SCHCR</name>
<keyword evidence="4 6" id="KW-0694">RNA-binding</keyword>
<dbReference type="GO" id="GO:0017102">
    <property type="term" value="C:methionyl glutamyl tRNA synthetase complex"/>
    <property type="evidence" value="ECO:0007669"/>
    <property type="project" value="EnsemblFungi"/>
</dbReference>
<feature type="compositionally biased region" description="Basic and acidic residues" evidence="7">
    <location>
        <begin position="186"/>
        <end position="210"/>
    </location>
</feature>
<dbReference type="STRING" id="653667.S9VR38"/>
<organism evidence="9 10">
    <name type="scientific">Schizosaccharomyces cryophilus (strain OY26 / ATCC MYA-4695 / CBS 11777 / NBRC 106824 / NRRL Y48691)</name>
    <name type="common">Fission yeast</name>
    <dbReference type="NCBI Taxonomy" id="653667"/>
    <lineage>
        <taxon>Eukaryota</taxon>
        <taxon>Fungi</taxon>
        <taxon>Dikarya</taxon>
        <taxon>Ascomycota</taxon>
        <taxon>Taphrinomycotina</taxon>
        <taxon>Schizosaccharomycetes</taxon>
        <taxon>Schizosaccharomycetales</taxon>
        <taxon>Schizosaccharomycetaceae</taxon>
        <taxon>Schizosaccharomyces</taxon>
    </lineage>
</organism>
<dbReference type="GO" id="GO:0000049">
    <property type="term" value="F:tRNA binding"/>
    <property type="evidence" value="ECO:0007669"/>
    <property type="project" value="UniProtKB-UniRule"/>
</dbReference>
<dbReference type="GO" id="GO:0004812">
    <property type="term" value="F:aminoacyl-tRNA ligase activity"/>
    <property type="evidence" value="ECO:0007669"/>
    <property type="project" value="UniProtKB-KW"/>
</dbReference>
<proteinExistence type="predicted"/>
<evidence type="ECO:0000256" key="5">
    <source>
        <dbReference type="ARBA" id="ARBA00022917"/>
    </source>
</evidence>
<evidence type="ECO:0000256" key="2">
    <source>
        <dbReference type="ARBA" id="ARBA00022490"/>
    </source>
</evidence>
<dbReference type="AlphaFoldDB" id="S9VR38"/>
<evidence type="ECO:0000313" key="9">
    <source>
        <dbReference type="EMBL" id="EPY50398.1"/>
    </source>
</evidence>
<dbReference type="InterPro" id="IPR053836">
    <property type="entry name" value="Arc1-like_N"/>
</dbReference>
<dbReference type="Pfam" id="PF01588">
    <property type="entry name" value="tRNA_bind"/>
    <property type="match status" value="1"/>
</dbReference>
<feature type="compositionally biased region" description="Basic and acidic residues" evidence="7">
    <location>
        <begin position="230"/>
        <end position="247"/>
    </location>
</feature>
<keyword evidence="3 6" id="KW-0820">tRNA-binding</keyword>
<dbReference type="EMBL" id="KE546993">
    <property type="protein sequence ID" value="EPY50398.1"/>
    <property type="molecule type" value="Genomic_DNA"/>
</dbReference>
<dbReference type="GO" id="GO:0001731">
    <property type="term" value="P:formation of translation preinitiation complex"/>
    <property type="evidence" value="ECO:0007669"/>
    <property type="project" value="EnsemblFungi"/>
</dbReference>
<dbReference type="InterPro" id="IPR002547">
    <property type="entry name" value="tRNA-bd_dom"/>
</dbReference>
<evidence type="ECO:0000259" key="8">
    <source>
        <dbReference type="PROSITE" id="PS50886"/>
    </source>
</evidence>
<dbReference type="FunFam" id="2.40.50.140:FF:000047">
    <property type="entry name" value="tyrosine--tRNA ligase, cytoplasmic isoform X2"/>
    <property type="match status" value="1"/>
</dbReference>
<dbReference type="InterPro" id="IPR036282">
    <property type="entry name" value="Glutathione-S-Trfase_C_sf"/>
</dbReference>
<keyword evidence="5" id="KW-0648">Protein biosynthesis</keyword>
<dbReference type="PROSITE" id="PS50886">
    <property type="entry name" value="TRBD"/>
    <property type="match status" value="1"/>
</dbReference>
<protein>
    <submittedName>
        <fullName evidence="9">Cofactor for methionyl-and glutamyl-tRNA synthetase</fullName>
    </submittedName>
</protein>
<dbReference type="CDD" id="cd10289">
    <property type="entry name" value="GST_C_AaRS_like"/>
    <property type="match status" value="1"/>
</dbReference>
<dbReference type="eggNOG" id="KOG2241">
    <property type="taxonomic scope" value="Eukaryota"/>
</dbReference>
<keyword evidence="2" id="KW-0963">Cytoplasm</keyword>
<dbReference type="RefSeq" id="XP_013024882.1">
    <property type="nucleotide sequence ID" value="XM_013169428.1"/>
</dbReference>
<dbReference type="GO" id="GO:0080025">
    <property type="term" value="F:phosphatidylinositol-3,5-bisphosphate binding"/>
    <property type="evidence" value="ECO:0007669"/>
    <property type="project" value="EnsemblFungi"/>
</dbReference>
<dbReference type="GeneID" id="25035487"/>
<dbReference type="GO" id="GO:0002161">
    <property type="term" value="F:aminoacyl-tRNA deacylase activity"/>
    <property type="evidence" value="ECO:0007669"/>
    <property type="project" value="EnsemblFungi"/>
</dbReference>
<dbReference type="GO" id="GO:0016282">
    <property type="term" value="C:eukaryotic 43S preinitiation complex"/>
    <property type="evidence" value="ECO:0007669"/>
    <property type="project" value="EnsemblFungi"/>
</dbReference>
<dbReference type="Gene3D" id="1.20.1050.10">
    <property type="match status" value="1"/>
</dbReference>
<dbReference type="Proteomes" id="UP000015464">
    <property type="component" value="Unassembled WGS sequence"/>
</dbReference>
<dbReference type="GO" id="GO:0008047">
    <property type="term" value="F:enzyme activator activity"/>
    <property type="evidence" value="ECO:0007669"/>
    <property type="project" value="EnsemblFungi"/>
</dbReference>
<evidence type="ECO:0000256" key="3">
    <source>
        <dbReference type="ARBA" id="ARBA00022555"/>
    </source>
</evidence>
<dbReference type="PANTHER" id="PTHR11586:SF33">
    <property type="entry name" value="AMINOACYL TRNA SYNTHASE COMPLEX-INTERACTING MULTIFUNCTIONAL PROTEIN 1"/>
    <property type="match status" value="1"/>
</dbReference>
<evidence type="ECO:0000256" key="6">
    <source>
        <dbReference type="PROSITE-ProRule" id="PRU00209"/>
    </source>
</evidence>
<evidence type="ECO:0000256" key="1">
    <source>
        <dbReference type="ARBA" id="ARBA00004496"/>
    </source>
</evidence>
<evidence type="ECO:0000256" key="7">
    <source>
        <dbReference type="SAM" id="MobiDB-lite"/>
    </source>
</evidence>
<dbReference type="InterPro" id="IPR051270">
    <property type="entry name" value="Tyrosine-tRNA_ligase_regulator"/>
</dbReference>
<dbReference type="HOGENOM" id="CLU_009710_6_6_1"/>
<dbReference type="CDD" id="cd02799">
    <property type="entry name" value="tRNA_bind_EMAP-II_like"/>
    <property type="match status" value="1"/>
</dbReference>
<dbReference type="Pfam" id="PF21972">
    <property type="entry name" value="Arc1p_N_like"/>
    <property type="match status" value="1"/>
</dbReference>
<feature type="region of interest" description="Disordered" evidence="7">
    <location>
        <begin position="183"/>
        <end position="251"/>
    </location>
</feature>
<evidence type="ECO:0000313" key="10">
    <source>
        <dbReference type="Proteomes" id="UP000015464"/>
    </source>
</evidence>
<gene>
    <name evidence="9" type="ORF">SPOG_01156</name>
</gene>
<dbReference type="PANTHER" id="PTHR11586">
    <property type="entry name" value="TRNA-AMINOACYLATION COFACTOR ARC1 FAMILY MEMBER"/>
    <property type="match status" value="1"/>
</dbReference>
<dbReference type="GO" id="GO:0032266">
    <property type="term" value="F:phosphatidylinositol-3-phosphate binding"/>
    <property type="evidence" value="ECO:0007669"/>
    <property type="project" value="EnsemblFungi"/>
</dbReference>
<evidence type="ECO:0000256" key="4">
    <source>
        <dbReference type="ARBA" id="ARBA00022884"/>
    </source>
</evidence>
<sequence>MNCFRSFNRTFLRFRPTRIQSFLHHQHHFSSKMSSELKFVSKYLNASVQESEQAPVNALFKAASEKKPELLGSNDFEKAQVFEWTTKAFSSANSQEILESLNESLMNTTFIAQDAGITLADLAMYVHLHPVVSELSAKEGYKLNNVARWFDFIQHQEAVMETAKGLGLELVALDLNAPKIQRPTIAKKDKKEKKESKGEEKQNGKGEKATQKPSTAEIEAAKKEKQKKKEKSDKKEKKDKPPKEAPKVEFPTPSMIDLRVGFIEKAVKHPNADSLYVSTIHCGDAEGPRTVCSGLVKYIPLEQMQQRKVVVVANLKPANMRSVKSQAMVLCASSPDKSVVEFVLPPEGAEAGDRLAFEGFDNTEPESQLNPKRKIWETIQPGFSSGEDLLCGFKDDQGLHKLFVKGKKELGFCKAQTVVNGSLS</sequence>
<accession>S9VR38</accession>
<keyword evidence="10" id="KW-1185">Reference proteome</keyword>
<dbReference type="OMA" id="QVCRTVC"/>
<dbReference type="SUPFAM" id="SSF50249">
    <property type="entry name" value="Nucleic acid-binding proteins"/>
    <property type="match status" value="1"/>
</dbReference>
<dbReference type="GO" id="GO:0010494">
    <property type="term" value="C:cytoplasmic stress granule"/>
    <property type="evidence" value="ECO:0007669"/>
    <property type="project" value="EnsemblFungi"/>
</dbReference>
<reference evidence="9 10" key="1">
    <citation type="journal article" date="2011" name="Science">
        <title>Comparative functional genomics of the fission yeasts.</title>
        <authorList>
            <person name="Rhind N."/>
            <person name="Chen Z."/>
            <person name="Yassour M."/>
            <person name="Thompson D.A."/>
            <person name="Haas B.J."/>
            <person name="Habib N."/>
            <person name="Wapinski I."/>
            <person name="Roy S."/>
            <person name="Lin M.F."/>
            <person name="Heiman D.I."/>
            <person name="Young S.K."/>
            <person name="Furuya K."/>
            <person name="Guo Y."/>
            <person name="Pidoux A."/>
            <person name="Chen H.M."/>
            <person name="Robbertse B."/>
            <person name="Goldberg J.M."/>
            <person name="Aoki K."/>
            <person name="Bayne E.H."/>
            <person name="Berlin A.M."/>
            <person name="Desjardins C.A."/>
            <person name="Dobbs E."/>
            <person name="Dukaj L."/>
            <person name="Fan L."/>
            <person name="FitzGerald M.G."/>
            <person name="French C."/>
            <person name="Gujja S."/>
            <person name="Hansen K."/>
            <person name="Keifenheim D."/>
            <person name="Levin J.Z."/>
            <person name="Mosher R.A."/>
            <person name="Mueller C.A."/>
            <person name="Pfiffner J."/>
            <person name="Priest M."/>
            <person name="Russ C."/>
            <person name="Smialowska A."/>
            <person name="Swoboda P."/>
            <person name="Sykes S.M."/>
            <person name="Vaughn M."/>
            <person name="Vengrova S."/>
            <person name="Yoder R."/>
            <person name="Zeng Q."/>
            <person name="Allshire R."/>
            <person name="Baulcombe D."/>
            <person name="Birren B.W."/>
            <person name="Brown W."/>
            <person name="Ekwall K."/>
            <person name="Kellis M."/>
            <person name="Leatherwood J."/>
            <person name="Levin H."/>
            <person name="Margalit H."/>
            <person name="Martienssen R."/>
            <person name="Nieduszynski C.A."/>
            <person name="Spatafora J.W."/>
            <person name="Friedman N."/>
            <person name="Dalgaard J.Z."/>
            <person name="Baumann P."/>
            <person name="Niki H."/>
            <person name="Regev A."/>
            <person name="Nusbaum C."/>
        </authorList>
    </citation>
    <scope>NUCLEOTIDE SEQUENCE [LARGE SCALE GENOMIC DNA]</scope>
    <source>
        <strain evidence="10">OY26 / ATCC MYA-4695 / CBS 11777 / NBRC 106824 / NRRL Y48691</strain>
    </source>
</reference>
<feature type="domain" description="TRNA-binding" evidence="8">
    <location>
        <begin position="252"/>
        <end position="356"/>
    </location>
</feature>
<dbReference type="Gene3D" id="2.40.50.140">
    <property type="entry name" value="Nucleic acid-binding proteins"/>
    <property type="match status" value="1"/>
</dbReference>
<dbReference type="GO" id="GO:0006418">
    <property type="term" value="P:tRNA aminoacylation for protein translation"/>
    <property type="evidence" value="ECO:0007669"/>
    <property type="project" value="EnsemblFungi"/>
</dbReference>
<dbReference type="SUPFAM" id="SSF47616">
    <property type="entry name" value="GST C-terminal domain-like"/>
    <property type="match status" value="1"/>
</dbReference>
<dbReference type="InterPro" id="IPR012340">
    <property type="entry name" value="NA-bd_OB-fold"/>
</dbReference>
<comment type="subcellular location">
    <subcellularLocation>
        <location evidence="1">Cytoplasm</location>
    </subcellularLocation>
</comment>
<dbReference type="OrthoDB" id="19141at2759"/>